<gene>
    <name evidence="1" type="ORF">CHRIB12_LOCUS9013</name>
</gene>
<organism evidence="1 2">
    <name type="scientific">Rhizophagus irregularis</name>
    <dbReference type="NCBI Taxonomy" id="588596"/>
    <lineage>
        <taxon>Eukaryota</taxon>
        <taxon>Fungi</taxon>
        <taxon>Fungi incertae sedis</taxon>
        <taxon>Mucoromycota</taxon>
        <taxon>Glomeromycotina</taxon>
        <taxon>Glomeromycetes</taxon>
        <taxon>Glomerales</taxon>
        <taxon>Glomeraceae</taxon>
        <taxon>Rhizophagus</taxon>
    </lineage>
</organism>
<name>A0A915Z6A9_9GLOM</name>
<dbReference type="VEuPathDB" id="FungiDB:RhiirFUN_014662"/>
<reference evidence="1" key="1">
    <citation type="submission" date="2020-05" db="EMBL/GenBank/DDBJ databases">
        <authorList>
            <person name="Rincon C."/>
            <person name="Sanders R I."/>
            <person name="Robbins C."/>
            <person name="Chaturvedi A."/>
        </authorList>
    </citation>
    <scope>NUCLEOTIDE SEQUENCE</scope>
    <source>
        <strain evidence="1">CHB12</strain>
    </source>
</reference>
<dbReference type="OrthoDB" id="10323770at2759"/>
<dbReference type="EMBL" id="CAGKOT010000017">
    <property type="protein sequence ID" value="CAB5362274.1"/>
    <property type="molecule type" value="Genomic_DNA"/>
</dbReference>
<dbReference type="AlphaFoldDB" id="A0A915Z6A9"/>
<evidence type="ECO:0000313" key="1">
    <source>
        <dbReference type="EMBL" id="CAB5362274.1"/>
    </source>
</evidence>
<proteinExistence type="predicted"/>
<comment type="caution">
    <text evidence="1">The sequence shown here is derived from an EMBL/GenBank/DDBJ whole genome shotgun (WGS) entry which is preliminary data.</text>
</comment>
<dbReference type="Proteomes" id="UP000684084">
    <property type="component" value="Unassembled WGS sequence"/>
</dbReference>
<accession>A0A915Z6A9</accession>
<sequence length="69" mass="7888">MNQSVDYDLITSIIYIIYIPYSINSLNNVGKCHLNKNILGIAFWLQVFTNDSFHSIDNFKINLSGECSN</sequence>
<protein>
    <submittedName>
        <fullName evidence="1">Uncharacterized protein</fullName>
    </submittedName>
</protein>
<evidence type="ECO:0000313" key="2">
    <source>
        <dbReference type="Proteomes" id="UP000684084"/>
    </source>
</evidence>